<evidence type="ECO:0000256" key="7">
    <source>
        <dbReference type="PROSITE-ProRule" id="PRU00221"/>
    </source>
</evidence>
<feature type="compositionally biased region" description="Low complexity" evidence="8">
    <location>
        <begin position="43"/>
        <end position="52"/>
    </location>
</feature>
<evidence type="ECO:0000256" key="1">
    <source>
        <dbReference type="ARBA" id="ARBA00022574"/>
    </source>
</evidence>
<dbReference type="EMBL" id="AZGZ01000035">
    <property type="protein sequence ID" value="KZZ87374.1"/>
    <property type="molecule type" value="Genomic_DNA"/>
</dbReference>
<feature type="compositionally biased region" description="Low complexity" evidence="8">
    <location>
        <begin position="63"/>
        <end position="81"/>
    </location>
</feature>
<evidence type="ECO:0000313" key="10">
    <source>
        <dbReference type="Proteomes" id="UP000242877"/>
    </source>
</evidence>
<evidence type="ECO:0000256" key="6">
    <source>
        <dbReference type="ARBA" id="ARBA00038682"/>
    </source>
</evidence>
<comment type="similarity">
    <text evidence="5">Belongs to the WD repeat creC family.</text>
</comment>
<dbReference type="PANTHER" id="PTHR14107">
    <property type="entry name" value="WD REPEAT PROTEIN"/>
    <property type="match status" value="1"/>
</dbReference>
<keyword evidence="3" id="KW-0833">Ubl conjugation pathway</keyword>
<dbReference type="OrthoDB" id="3367at2759"/>
<dbReference type="InterPro" id="IPR015943">
    <property type="entry name" value="WD40/YVTN_repeat-like_dom_sf"/>
</dbReference>
<keyword evidence="10" id="KW-1185">Reference proteome</keyword>
<dbReference type="GO" id="GO:0005634">
    <property type="term" value="C:nucleus"/>
    <property type="evidence" value="ECO:0007669"/>
    <property type="project" value="TreeGrafter"/>
</dbReference>
<feature type="compositionally biased region" description="Low complexity" evidence="8">
    <location>
        <begin position="896"/>
        <end position="910"/>
    </location>
</feature>
<dbReference type="AlphaFoldDB" id="A0A167VDF4"/>
<feature type="compositionally biased region" description="Basic and acidic residues" evidence="8">
    <location>
        <begin position="795"/>
        <end position="807"/>
    </location>
</feature>
<organism evidence="9 10">
    <name type="scientific">Ascosphaera apis ARSEF 7405</name>
    <dbReference type="NCBI Taxonomy" id="392613"/>
    <lineage>
        <taxon>Eukaryota</taxon>
        <taxon>Fungi</taxon>
        <taxon>Dikarya</taxon>
        <taxon>Ascomycota</taxon>
        <taxon>Pezizomycotina</taxon>
        <taxon>Eurotiomycetes</taxon>
        <taxon>Eurotiomycetidae</taxon>
        <taxon>Onygenales</taxon>
        <taxon>Ascosphaeraceae</taxon>
        <taxon>Ascosphaera</taxon>
    </lineage>
</organism>
<gene>
    <name evidence="9" type="ORF">AAP_05755</name>
</gene>
<evidence type="ECO:0000256" key="4">
    <source>
        <dbReference type="ARBA" id="ARBA00037241"/>
    </source>
</evidence>
<dbReference type="GO" id="GO:0051286">
    <property type="term" value="C:cell tip"/>
    <property type="evidence" value="ECO:0007669"/>
    <property type="project" value="TreeGrafter"/>
</dbReference>
<feature type="region of interest" description="Disordered" evidence="8">
    <location>
        <begin position="41"/>
        <end position="81"/>
    </location>
</feature>
<evidence type="ECO:0000256" key="5">
    <source>
        <dbReference type="ARBA" id="ARBA00038107"/>
    </source>
</evidence>
<feature type="compositionally biased region" description="Polar residues" evidence="8">
    <location>
        <begin position="513"/>
        <end position="525"/>
    </location>
</feature>
<evidence type="ECO:0000256" key="2">
    <source>
        <dbReference type="ARBA" id="ARBA00022737"/>
    </source>
</evidence>
<dbReference type="VEuPathDB" id="FungiDB:AAP_05755"/>
<dbReference type="SUPFAM" id="SSF50978">
    <property type="entry name" value="WD40 repeat-like"/>
    <property type="match status" value="1"/>
</dbReference>
<feature type="compositionally biased region" description="Low complexity" evidence="8">
    <location>
        <begin position="808"/>
        <end position="829"/>
    </location>
</feature>
<dbReference type="Proteomes" id="UP000242877">
    <property type="component" value="Unassembled WGS sequence"/>
</dbReference>
<dbReference type="GO" id="GO:0045013">
    <property type="term" value="P:carbon catabolite repression of transcription"/>
    <property type="evidence" value="ECO:0007669"/>
    <property type="project" value="TreeGrafter"/>
</dbReference>
<dbReference type="PROSITE" id="PS50294">
    <property type="entry name" value="WD_REPEATS_REGION"/>
    <property type="match status" value="1"/>
</dbReference>
<feature type="region of interest" description="Disordered" evidence="8">
    <location>
        <begin position="483"/>
        <end position="542"/>
    </location>
</feature>
<reference evidence="9 10" key="1">
    <citation type="journal article" date="2016" name="Genome Biol. Evol.">
        <title>Divergent and convergent evolution of fungal pathogenicity.</title>
        <authorList>
            <person name="Shang Y."/>
            <person name="Xiao G."/>
            <person name="Zheng P."/>
            <person name="Cen K."/>
            <person name="Zhan S."/>
            <person name="Wang C."/>
        </authorList>
    </citation>
    <scope>NUCLEOTIDE SEQUENCE [LARGE SCALE GENOMIC DNA]</scope>
    <source>
        <strain evidence="9 10">ARSEF 7405</strain>
    </source>
</reference>
<protein>
    <submittedName>
        <fullName evidence="9">Catabolite repression protein creC</fullName>
    </submittedName>
</protein>
<dbReference type="PROSITE" id="PS50082">
    <property type="entry name" value="WD_REPEATS_2"/>
    <property type="match status" value="1"/>
</dbReference>
<name>A0A167VDF4_9EURO</name>
<dbReference type="InterPro" id="IPR001680">
    <property type="entry name" value="WD40_rpt"/>
</dbReference>
<dbReference type="Gene3D" id="2.130.10.10">
    <property type="entry name" value="YVTN repeat-like/Quinoprotein amine dehydrogenase"/>
    <property type="match status" value="1"/>
</dbReference>
<dbReference type="Pfam" id="PF00400">
    <property type="entry name" value="WD40"/>
    <property type="match status" value="2"/>
</dbReference>
<evidence type="ECO:0000313" key="9">
    <source>
        <dbReference type="EMBL" id="KZZ87374.1"/>
    </source>
</evidence>
<proteinExistence type="inferred from homology"/>
<feature type="region of interest" description="Disordered" evidence="8">
    <location>
        <begin position="795"/>
        <end position="916"/>
    </location>
</feature>
<feature type="compositionally biased region" description="Basic and acidic residues" evidence="8">
    <location>
        <begin position="146"/>
        <end position="157"/>
    </location>
</feature>
<dbReference type="GO" id="GO:0032153">
    <property type="term" value="C:cell division site"/>
    <property type="evidence" value="ECO:0007669"/>
    <property type="project" value="TreeGrafter"/>
</dbReference>
<feature type="compositionally biased region" description="Low complexity" evidence="8">
    <location>
        <begin position="489"/>
        <end position="504"/>
    </location>
</feature>
<dbReference type="InterPro" id="IPR051362">
    <property type="entry name" value="WD_repeat_creC_regulators"/>
</dbReference>
<dbReference type="SMART" id="SM00320">
    <property type="entry name" value="WD40"/>
    <property type="match status" value="5"/>
</dbReference>
<feature type="compositionally biased region" description="Polar residues" evidence="8">
    <location>
        <begin position="841"/>
        <end position="863"/>
    </location>
</feature>
<feature type="repeat" description="WD" evidence="7">
    <location>
        <begin position="610"/>
        <end position="651"/>
    </location>
</feature>
<feature type="compositionally biased region" description="Polar residues" evidence="8">
    <location>
        <begin position="533"/>
        <end position="542"/>
    </location>
</feature>
<keyword evidence="2" id="KW-0677">Repeat</keyword>
<keyword evidence="1 7" id="KW-0853">WD repeat</keyword>
<evidence type="ECO:0000256" key="3">
    <source>
        <dbReference type="ARBA" id="ARBA00022786"/>
    </source>
</evidence>
<evidence type="ECO:0000256" key="8">
    <source>
        <dbReference type="SAM" id="MobiDB-lite"/>
    </source>
</evidence>
<dbReference type="PANTHER" id="PTHR14107:SF16">
    <property type="entry name" value="AT02583P"/>
    <property type="match status" value="1"/>
</dbReference>
<comment type="caution">
    <text evidence="9">The sequence shown here is derived from an EMBL/GenBank/DDBJ whole genome shotgun (WGS) entry which is preliminary data.</text>
</comment>
<feature type="region of interest" description="Disordered" evidence="8">
    <location>
        <begin position="110"/>
        <end position="160"/>
    </location>
</feature>
<dbReference type="InterPro" id="IPR036322">
    <property type="entry name" value="WD40_repeat_dom_sf"/>
</dbReference>
<accession>A0A167VDF4</accession>
<comment type="subunit">
    <text evidence="6">Interacts with creB.</text>
</comment>
<sequence>MPQSGYAADLLSPETYRSFARSIKKSIFRKKDIVTITITSPVSSASSSASAAGQEGLQHLDQPSITSPSAPATATPAVATAAMPSVPTPTVTLTNGEKVAMRKAVLTKKKKLRRRNGGGRVVEIDADQIAHGALTPSAEPDSNEDEQLKEGAKDPRLPRSRRIKLGLKNKLTPVLSLRWSFLSGTYHLHDDLVLATPPPHPTEAPITSQNPLSTTPTPPTCGVKITPVYFENSLKEPRYFPVRINGTVKYPTIDTRRARCGSQELPPVFGEGNPALYNHDREKEKEAHRHLDPTAMGHKRRKPKSNIIKSGSSFISRVLAQETAAKRMVEGRDPYGMILFANINRAFHWLDITAKNKQDSLSKILFTKANVLCHAVNDLTKSPTHIDLVMGSNMSDILWYEPTTQKYTRINKNGIIAKAPVNDIKWIPGSENLFIAAMGDGSLIVFDKEREDIPFQSEEIELDGAPSNIAALGMGMNDLNNGFESMGLSDSSSQDLSDSNSPRSPNVVGFAPGTSSQTPNQSQGALNIGGVQGSSTATMNDPTTLRSKYRILKSVNSPHQTKNPVAMYKLSHMPVTSLAFSPDNRHLAVVLEDCTLRIIDFLAEEQLDIFHAYYGGINCVAWSPDGKYLVTGGQDDLVTIWSFKERRIVARCQGHTSFVRAVAFDPFRCECEKGEYRFGSVGEDCRLMLWDFSPAMVHRPKQQHHRHRNSTVTSASHYPPTLSLSLSQSLANNDAARRGGDRRPMFTMNHPVEKRSATAQLPPILNKKVGTDPLYGIAFFEGGIMTSSLEGHIRTWDRPSTDSDTHSQSHSQSNSYSHSRSYSHSNSPSYFPTHIHHRTSSTDQSGAIGASPSSYRKGSTSDGGSYGSHVLNKTNTVDWSQYEGRGSGGRDHRYGSSSTGQSSMNSSQLSPTQTAR</sequence>
<comment type="function">
    <text evidence="4">Component of the regulatory network controlling carbon source utilization through ubiquitination and deubiquitination involving creA, creB, creC, creD and acrB. Required to prevent the proteolysis of the CreB deubiquitinating enzyme in the absence of carbon catabolite repression. CreB deubiquitinating enzyme stabilized in a complex with the CreC leads to the expression of genes such as those in the proline and quinate pathways.</text>
</comment>